<evidence type="ECO:0000256" key="4">
    <source>
        <dbReference type="ARBA" id="ARBA00023136"/>
    </source>
</evidence>
<dbReference type="PANTHER" id="PTHR24244">
    <property type="entry name" value="NEUROPEPTIDE S RECEPTOR"/>
    <property type="match status" value="1"/>
</dbReference>
<keyword evidence="2 5" id="KW-0812">Transmembrane</keyword>
<feature type="transmembrane region" description="Helical" evidence="5">
    <location>
        <begin position="32"/>
        <end position="52"/>
    </location>
</feature>
<feature type="transmembrane region" description="Helical" evidence="5">
    <location>
        <begin position="64"/>
        <end position="86"/>
    </location>
</feature>
<evidence type="ECO:0000256" key="5">
    <source>
        <dbReference type="SAM" id="Phobius"/>
    </source>
</evidence>
<evidence type="ECO:0000256" key="1">
    <source>
        <dbReference type="ARBA" id="ARBA00004370"/>
    </source>
</evidence>
<dbReference type="PRINTS" id="PR00237">
    <property type="entry name" value="GPCRRHODOPSN"/>
</dbReference>
<dbReference type="OrthoDB" id="9936719at2759"/>
<evidence type="ECO:0000313" key="8">
    <source>
        <dbReference type="RefSeq" id="XP_018093631.1"/>
    </source>
</evidence>
<comment type="subcellular location">
    <subcellularLocation>
        <location evidence="1">Membrane</location>
    </subcellularLocation>
</comment>
<dbReference type="PANTHER" id="PTHR24244:SF3">
    <property type="entry name" value="P2Y PURINOCEPTOR 1"/>
    <property type="match status" value="1"/>
</dbReference>
<evidence type="ECO:0000259" key="6">
    <source>
        <dbReference type="PROSITE" id="PS50262"/>
    </source>
</evidence>
<dbReference type="GO" id="GO:0016020">
    <property type="term" value="C:membrane"/>
    <property type="evidence" value="ECO:0007669"/>
    <property type="project" value="UniProtKB-SubCell"/>
</dbReference>
<dbReference type="Gene3D" id="1.20.1070.10">
    <property type="entry name" value="Rhodopsin 7-helix transmembrane proteins"/>
    <property type="match status" value="1"/>
</dbReference>
<dbReference type="RefSeq" id="XP_018093631.1">
    <property type="nucleotide sequence ID" value="XM_018238142.2"/>
</dbReference>
<feature type="transmembrane region" description="Helical" evidence="5">
    <location>
        <begin position="189"/>
        <end position="212"/>
    </location>
</feature>
<evidence type="ECO:0000256" key="3">
    <source>
        <dbReference type="ARBA" id="ARBA00022989"/>
    </source>
</evidence>
<dbReference type="AlphaFoldDB" id="A0A8J0TZ17"/>
<keyword evidence="4 5" id="KW-0472">Membrane</keyword>
<dbReference type="GO" id="GO:0008188">
    <property type="term" value="F:neuropeptide receptor activity"/>
    <property type="evidence" value="ECO:0007669"/>
    <property type="project" value="InterPro"/>
</dbReference>
<feature type="transmembrane region" description="Helical" evidence="5">
    <location>
        <begin position="144"/>
        <end position="164"/>
    </location>
</feature>
<dbReference type="PRINTS" id="PR01157">
    <property type="entry name" value="P2YPURNOCPTR"/>
</dbReference>
<feature type="transmembrane region" description="Helical" evidence="5">
    <location>
        <begin position="106"/>
        <end position="123"/>
    </location>
</feature>
<dbReference type="KEGG" id="xla:108702582"/>
<dbReference type="GeneID" id="108702582"/>
<protein>
    <submittedName>
        <fullName evidence="8">P2Y purinoceptor 1</fullName>
    </submittedName>
</protein>
<proteinExistence type="predicted"/>
<gene>
    <name evidence="8" type="primary">LOC108702582</name>
</gene>
<evidence type="ECO:0000313" key="7">
    <source>
        <dbReference type="Proteomes" id="UP000186698"/>
    </source>
</evidence>
<feature type="domain" description="G-protein coupled receptors family 1 profile" evidence="6">
    <location>
        <begin position="43"/>
        <end position="299"/>
    </location>
</feature>
<evidence type="ECO:0000256" key="2">
    <source>
        <dbReference type="ARBA" id="ARBA00022692"/>
    </source>
</evidence>
<sequence length="338" mass="39007">MKTMDPVETNSTSNGTMCSVNKEFTFRFLPSVYLIVFVVGLVGNGVGLWNLCINRKKWTPVNIFVMNLGIADLLYVITLPFFVAYYTRKEVWQFGYGLCRLTRCLFHVNMYASISFLTCISVQRYLGIVHPLKTLVKYQSLRHALVITALVWLWVIIQVAPSFFITKNDTDPEYCHDSTSNRHENVKRYTLYTIILTFTGFFIPFLIIVVCYAKVLNVLWKNKNIDPAVKRRIIKLIGIVLALFFVCFFPFYILRNFNLFSRLWQLQGKCTPALKSTYIAYQVTRGLASMNSAINPLLYFVTGENFLLTFKKVKTKTWHACVYIGRTRNPMLTANADG</sequence>
<reference evidence="8" key="1">
    <citation type="submission" date="2025-08" db="UniProtKB">
        <authorList>
            <consortium name="RefSeq"/>
        </authorList>
    </citation>
    <scope>IDENTIFICATION</scope>
    <source>
        <strain evidence="8">J_2021</strain>
        <tissue evidence="8">Erythrocytes</tissue>
    </source>
</reference>
<name>A0A8J0TZ17_XENLA</name>
<dbReference type="Proteomes" id="UP000186698">
    <property type="component" value="Chromosome 9_10S"/>
</dbReference>
<keyword evidence="3 5" id="KW-1133">Transmembrane helix</keyword>
<keyword evidence="7" id="KW-1185">Reference proteome</keyword>
<dbReference type="InterPro" id="IPR017452">
    <property type="entry name" value="GPCR_Rhodpsn_7TM"/>
</dbReference>
<dbReference type="PROSITE" id="PS50262">
    <property type="entry name" value="G_PROTEIN_RECEP_F1_2"/>
    <property type="match status" value="1"/>
</dbReference>
<dbReference type="SUPFAM" id="SSF81321">
    <property type="entry name" value="Family A G protein-coupled receptor-like"/>
    <property type="match status" value="1"/>
</dbReference>
<feature type="transmembrane region" description="Helical" evidence="5">
    <location>
        <begin position="233"/>
        <end position="253"/>
    </location>
</feature>
<dbReference type="InterPro" id="IPR027294">
    <property type="entry name" value="NPS_rcpt"/>
</dbReference>
<dbReference type="Pfam" id="PF00001">
    <property type="entry name" value="7tm_1"/>
    <property type="match status" value="1"/>
</dbReference>
<organism evidence="7 8">
    <name type="scientific">Xenopus laevis</name>
    <name type="common">African clawed frog</name>
    <dbReference type="NCBI Taxonomy" id="8355"/>
    <lineage>
        <taxon>Eukaryota</taxon>
        <taxon>Metazoa</taxon>
        <taxon>Chordata</taxon>
        <taxon>Craniata</taxon>
        <taxon>Vertebrata</taxon>
        <taxon>Euteleostomi</taxon>
        <taxon>Amphibia</taxon>
        <taxon>Batrachia</taxon>
        <taxon>Anura</taxon>
        <taxon>Pipoidea</taxon>
        <taxon>Pipidae</taxon>
        <taxon>Xenopodinae</taxon>
        <taxon>Xenopus</taxon>
        <taxon>Xenopus</taxon>
    </lineage>
</organism>
<dbReference type="InterPro" id="IPR000276">
    <property type="entry name" value="GPCR_Rhodpsn"/>
</dbReference>
<accession>A0A8J0TZ17</accession>